<sequence length="51" mass="5533">MNYAGSVGFSQAVVEADIKGIPPYENAPETVKDIKLIKDTIEARIKRPGTT</sequence>
<evidence type="ECO:0000313" key="1">
    <source>
        <dbReference type="EMBL" id="KJU85851.1"/>
    </source>
</evidence>
<protein>
    <submittedName>
        <fullName evidence="1">Uncharacterized protein</fullName>
    </submittedName>
</protein>
<name>A0A0F3GVC8_9BACT</name>
<dbReference type="EMBL" id="LACI01000838">
    <property type="protein sequence ID" value="KJU85851.1"/>
    <property type="molecule type" value="Genomic_DNA"/>
</dbReference>
<accession>A0A0F3GVC8</accession>
<proteinExistence type="predicted"/>
<dbReference type="AlphaFoldDB" id="A0A0F3GVC8"/>
<organism evidence="1 2">
    <name type="scientific">Candidatus Magnetobacterium bavaricum</name>
    <dbReference type="NCBI Taxonomy" id="29290"/>
    <lineage>
        <taxon>Bacteria</taxon>
        <taxon>Pseudomonadati</taxon>
        <taxon>Nitrospirota</taxon>
        <taxon>Thermodesulfovibrionia</taxon>
        <taxon>Thermodesulfovibrionales</taxon>
        <taxon>Candidatus Magnetobacteriaceae</taxon>
        <taxon>Candidatus Magnetobacterium</taxon>
    </lineage>
</organism>
<reference evidence="1 2" key="1">
    <citation type="submission" date="2015-02" db="EMBL/GenBank/DDBJ databases">
        <title>Single-cell genomics of uncultivated deep-branching MTB reveals a conserved set of magnetosome genes.</title>
        <authorList>
            <person name="Kolinko S."/>
            <person name="Richter M."/>
            <person name="Glockner F.O."/>
            <person name="Brachmann A."/>
            <person name="Schuler D."/>
        </authorList>
    </citation>
    <scope>NUCLEOTIDE SEQUENCE [LARGE SCALE GENOMIC DNA]</scope>
    <source>
        <strain evidence="1">TM-1</strain>
    </source>
</reference>
<dbReference type="Proteomes" id="UP000033423">
    <property type="component" value="Unassembled WGS sequence"/>
</dbReference>
<comment type="caution">
    <text evidence="1">The sequence shown here is derived from an EMBL/GenBank/DDBJ whole genome shotgun (WGS) entry which is preliminary data.</text>
</comment>
<evidence type="ECO:0000313" key="2">
    <source>
        <dbReference type="Proteomes" id="UP000033423"/>
    </source>
</evidence>
<gene>
    <name evidence="1" type="ORF">MBAV_001953</name>
</gene>
<keyword evidence="2" id="KW-1185">Reference proteome</keyword>